<organism evidence="1 2">
    <name type="scientific">Tanacetum coccineum</name>
    <dbReference type="NCBI Taxonomy" id="301880"/>
    <lineage>
        <taxon>Eukaryota</taxon>
        <taxon>Viridiplantae</taxon>
        <taxon>Streptophyta</taxon>
        <taxon>Embryophyta</taxon>
        <taxon>Tracheophyta</taxon>
        <taxon>Spermatophyta</taxon>
        <taxon>Magnoliopsida</taxon>
        <taxon>eudicotyledons</taxon>
        <taxon>Gunneridae</taxon>
        <taxon>Pentapetalae</taxon>
        <taxon>asterids</taxon>
        <taxon>campanulids</taxon>
        <taxon>Asterales</taxon>
        <taxon>Asteraceae</taxon>
        <taxon>Asteroideae</taxon>
        <taxon>Anthemideae</taxon>
        <taxon>Anthemidinae</taxon>
        <taxon>Tanacetum</taxon>
    </lineage>
</organism>
<evidence type="ECO:0000313" key="1">
    <source>
        <dbReference type="EMBL" id="GJT85645.1"/>
    </source>
</evidence>
<evidence type="ECO:0000313" key="2">
    <source>
        <dbReference type="Proteomes" id="UP001151760"/>
    </source>
</evidence>
<proteinExistence type="predicted"/>
<name>A0ABQ5HD82_9ASTR</name>
<dbReference type="Proteomes" id="UP001151760">
    <property type="component" value="Unassembled WGS sequence"/>
</dbReference>
<gene>
    <name evidence="1" type="ORF">Tco_1067362</name>
</gene>
<reference evidence="1" key="2">
    <citation type="submission" date="2022-01" db="EMBL/GenBank/DDBJ databases">
        <authorList>
            <person name="Yamashiro T."/>
            <person name="Shiraishi A."/>
            <person name="Satake H."/>
            <person name="Nakayama K."/>
        </authorList>
    </citation>
    <scope>NUCLEOTIDE SEQUENCE</scope>
</reference>
<keyword evidence="2" id="KW-1185">Reference proteome</keyword>
<dbReference type="EMBL" id="BQNB010019470">
    <property type="protein sequence ID" value="GJT85645.1"/>
    <property type="molecule type" value="Genomic_DNA"/>
</dbReference>
<reference evidence="1" key="1">
    <citation type="journal article" date="2022" name="Int. J. Mol. Sci.">
        <title>Draft Genome of Tanacetum Coccineum: Genomic Comparison of Closely Related Tanacetum-Family Plants.</title>
        <authorList>
            <person name="Yamashiro T."/>
            <person name="Shiraishi A."/>
            <person name="Nakayama K."/>
            <person name="Satake H."/>
        </authorList>
    </citation>
    <scope>NUCLEOTIDE SEQUENCE</scope>
</reference>
<sequence length="128" mass="14875">MIDGAYQGLVFAWFRIKIIELSEDNSTVSEHLSHKTYKGIVDKKFHLTNHCTRDNNGQFVEDLVRNFHRGPDRKRMALEVHQQCLDCHWMTRKCLGSLEKLPPISFVLEHIVDNIDLQRVPHLGQLGV</sequence>
<accession>A0ABQ5HD82</accession>
<protein>
    <submittedName>
        <fullName evidence="1">Uncharacterized protein</fullName>
    </submittedName>
</protein>
<comment type="caution">
    <text evidence="1">The sequence shown here is derived from an EMBL/GenBank/DDBJ whole genome shotgun (WGS) entry which is preliminary data.</text>
</comment>